<evidence type="ECO:0000256" key="4">
    <source>
        <dbReference type="ARBA" id="ARBA00004496"/>
    </source>
</evidence>
<evidence type="ECO:0000256" key="2">
    <source>
        <dbReference type="ARBA" id="ARBA00001946"/>
    </source>
</evidence>
<evidence type="ECO:0000256" key="12">
    <source>
        <dbReference type="ARBA" id="ARBA00022801"/>
    </source>
</evidence>
<protein>
    <recommendedName>
        <fullName evidence="7 14">Ribonuclease HII</fullName>
        <shortName evidence="14">RNase HII</shortName>
        <ecNumber evidence="6 14">3.1.26.4</ecNumber>
    </recommendedName>
</protein>
<evidence type="ECO:0000259" key="17">
    <source>
        <dbReference type="PROSITE" id="PS51975"/>
    </source>
</evidence>
<evidence type="ECO:0000313" key="19">
    <source>
        <dbReference type="Proteomes" id="UP000051298"/>
    </source>
</evidence>
<evidence type="ECO:0000256" key="7">
    <source>
        <dbReference type="ARBA" id="ARBA00019179"/>
    </source>
</evidence>
<evidence type="ECO:0000256" key="14">
    <source>
        <dbReference type="HAMAP-Rule" id="MF_00052"/>
    </source>
</evidence>
<dbReference type="SUPFAM" id="SSF53098">
    <property type="entry name" value="Ribonuclease H-like"/>
    <property type="match status" value="1"/>
</dbReference>
<dbReference type="PANTHER" id="PTHR10954">
    <property type="entry name" value="RIBONUCLEASE H2 SUBUNIT A"/>
    <property type="match status" value="1"/>
</dbReference>
<dbReference type="STRING" id="266809.PM03_09695"/>
<reference evidence="18 19" key="1">
    <citation type="submission" date="2015-09" db="EMBL/GenBank/DDBJ databases">
        <authorList>
            <consortium name="Swine Surveillance"/>
        </authorList>
    </citation>
    <scope>NUCLEOTIDE SEQUENCE [LARGE SCALE GENOMIC DNA]</scope>
    <source>
        <strain evidence="18 19">CECT 5294</strain>
    </source>
</reference>
<dbReference type="GO" id="GO:0003723">
    <property type="term" value="F:RNA binding"/>
    <property type="evidence" value="ECO:0007669"/>
    <property type="project" value="UniProtKB-UniRule"/>
</dbReference>
<evidence type="ECO:0000256" key="13">
    <source>
        <dbReference type="ARBA" id="ARBA00023211"/>
    </source>
</evidence>
<dbReference type="EMBL" id="CYRX01000011">
    <property type="protein sequence ID" value="CUH59945.1"/>
    <property type="molecule type" value="Genomic_DNA"/>
</dbReference>
<evidence type="ECO:0000313" key="18">
    <source>
        <dbReference type="EMBL" id="CUH59945.1"/>
    </source>
</evidence>
<comment type="function">
    <text evidence="3 14 16">Endonuclease that specifically degrades the RNA of RNA-DNA hybrids.</text>
</comment>
<dbReference type="AlphaFoldDB" id="A0A0P1FHM3"/>
<comment type="catalytic activity">
    <reaction evidence="1 14 15 16">
        <text>Endonucleolytic cleavage to 5'-phosphomonoester.</text>
        <dbReference type="EC" id="3.1.26.4"/>
    </reaction>
</comment>
<comment type="cofactor">
    <cofactor evidence="2">
        <name>Mg(2+)</name>
        <dbReference type="ChEBI" id="CHEBI:18420"/>
    </cofactor>
</comment>
<evidence type="ECO:0000256" key="9">
    <source>
        <dbReference type="ARBA" id="ARBA00022722"/>
    </source>
</evidence>
<dbReference type="GO" id="GO:0006298">
    <property type="term" value="P:mismatch repair"/>
    <property type="evidence" value="ECO:0007669"/>
    <property type="project" value="TreeGrafter"/>
</dbReference>
<evidence type="ECO:0000256" key="11">
    <source>
        <dbReference type="ARBA" id="ARBA00022759"/>
    </source>
</evidence>
<dbReference type="NCBIfam" id="NF000595">
    <property type="entry name" value="PRK00015.1-3"/>
    <property type="match status" value="1"/>
</dbReference>
<feature type="binding site" evidence="14 15">
    <location>
        <position position="141"/>
    </location>
    <ligand>
        <name>a divalent metal cation</name>
        <dbReference type="ChEBI" id="CHEBI:60240"/>
    </ligand>
</feature>
<dbReference type="HAMAP" id="MF_00052_B">
    <property type="entry name" value="RNase_HII_B"/>
    <property type="match status" value="1"/>
</dbReference>
<keyword evidence="9 14" id="KW-0540">Nuclease</keyword>
<dbReference type="Pfam" id="PF01351">
    <property type="entry name" value="RNase_HII"/>
    <property type="match status" value="1"/>
</dbReference>
<name>A0A0P1FHM3_9RHOB</name>
<comment type="subcellular location">
    <subcellularLocation>
        <location evidence="4 14">Cytoplasm</location>
    </subcellularLocation>
</comment>
<keyword evidence="12 14" id="KW-0378">Hydrolase</keyword>
<dbReference type="InterPro" id="IPR001352">
    <property type="entry name" value="RNase_HII/HIII"/>
</dbReference>
<dbReference type="InterPro" id="IPR012337">
    <property type="entry name" value="RNaseH-like_sf"/>
</dbReference>
<keyword evidence="13 14" id="KW-0464">Manganese</keyword>
<evidence type="ECO:0000256" key="8">
    <source>
        <dbReference type="ARBA" id="ARBA00022490"/>
    </source>
</evidence>
<dbReference type="CDD" id="cd07182">
    <property type="entry name" value="RNase_HII_bacteria_HII_like"/>
    <property type="match status" value="1"/>
</dbReference>
<evidence type="ECO:0000256" key="15">
    <source>
        <dbReference type="PROSITE-ProRule" id="PRU01319"/>
    </source>
</evidence>
<dbReference type="InterPro" id="IPR024567">
    <property type="entry name" value="RNase_HII/HIII_dom"/>
</dbReference>
<gene>
    <name evidence="14 18" type="primary">rnhB</name>
    <name evidence="18" type="ORF">THS5294_01234</name>
</gene>
<feature type="domain" description="RNase H type-2" evidence="17">
    <location>
        <begin position="45"/>
        <end position="230"/>
    </location>
</feature>
<keyword evidence="8 14" id="KW-0963">Cytoplasm</keyword>
<keyword evidence="11 14" id="KW-0255">Endonuclease</keyword>
<evidence type="ECO:0000256" key="6">
    <source>
        <dbReference type="ARBA" id="ARBA00012180"/>
    </source>
</evidence>
<evidence type="ECO:0000256" key="3">
    <source>
        <dbReference type="ARBA" id="ARBA00004065"/>
    </source>
</evidence>
<dbReference type="Proteomes" id="UP000051298">
    <property type="component" value="Unassembled WGS sequence"/>
</dbReference>
<dbReference type="eggNOG" id="COG0164">
    <property type="taxonomic scope" value="Bacteria"/>
</dbReference>
<dbReference type="InterPro" id="IPR022898">
    <property type="entry name" value="RNase_HII"/>
</dbReference>
<dbReference type="GO" id="GO:0030145">
    <property type="term" value="F:manganese ion binding"/>
    <property type="evidence" value="ECO:0007669"/>
    <property type="project" value="UniProtKB-UniRule"/>
</dbReference>
<dbReference type="PROSITE" id="PS51975">
    <property type="entry name" value="RNASE_H_2"/>
    <property type="match status" value="1"/>
</dbReference>
<dbReference type="InterPro" id="IPR036397">
    <property type="entry name" value="RNaseH_sf"/>
</dbReference>
<keyword evidence="10 14" id="KW-0479">Metal-binding</keyword>
<feature type="binding site" evidence="14 15">
    <location>
        <position position="51"/>
    </location>
    <ligand>
        <name>a divalent metal cation</name>
        <dbReference type="ChEBI" id="CHEBI:60240"/>
    </ligand>
</feature>
<dbReference type="GO" id="GO:0043137">
    <property type="term" value="P:DNA replication, removal of RNA primer"/>
    <property type="evidence" value="ECO:0007669"/>
    <property type="project" value="TreeGrafter"/>
</dbReference>
<dbReference type="Gene3D" id="3.30.420.10">
    <property type="entry name" value="Ribonuclease H-like superfamily/Ribonuclease H"/>
    <property type="match status" value="1"/>
</dbReference>
<dbReference type="GO" id="GO:0032299">
    <property type="term" value="C:ribonuclease H2 complex"/>
    <property type="evidence" value="ECO:0007669"/>
    <property type="project" value="TreeGrafter"/>
</dbReference>
<accession>A0A0P1FHM3</accession>
<dbReference type="GO" id="GO:0004523">
    <property type="term" value="F:RNA-DNA hybrid ribonuclease activity"/>
    <property type="evidence" value="ECO:0007669"/>
    <property type="project" value="UniProtKB-UniRule"/>
</dbReference>
<evidence type="ECO:0000256" key="16">
    <source>
        <dbReference type="RuleBase" id="RU003515"/>
    </source>
</evidence>
<organism evidence="18 19">
    <name type="scientific">Thalassobacter stenotrophicus</name>
    <dbReference type="NCBI Taxonomy" id="266809"/>
    <lineage>
        <taxon>Bacteria</taxon>
        <taxon>Pseudomonadati</taxon>
        <taxon>Pseudomonadota</taxon>
        <taxon>Alphaproteobacteria</taxon>
        <taxon>Rhodobacterales</taxon>
        <taxon>Roseobacteraceae</taxon>
        <taxon>Thalassobacter</taxon>
    </lineage>
</organism>
<dbReference type="EC" id="3.1.26.4" evidence="6 14"/>
<evidence type="ECO:0000256" key="1">
    <source>
        <dbReference type="ARBA" id="ARBA00000077"/>
    </source>
</evidence>
<sequence length="230" mass="24809">MYTADGPRGTQPRGLFYWGGLCHSDGMKTVPTLEFEEALAARGHHYIVGVDEVGRGPWAGPVVACAVRLCGPAPAGLNDSKKLTAKRRETLVPLLEQVAEIGYGEASVEEIDEINIRQATHLAMRRAIDALPQVPDYLLIDGHDLPRGLPCPAQTIIQGDGKCLSIAAASVLAKTRRDWGMVALAQQYPGYGWEKNAGYGTAAHRAGLQSLGVTPHHRRSFKPIHNMLGS</sequence>
<comment type="cofactor">
    <cofactor evidence="14 15">
        <name>Mn(2+)</name>
        <dbReference type="ChEBI" id="CHEBI:29035"/>
    </cofactor>
    <cofactor evidence="14 15">
        <name>Mg(2+)</name>
        <dbReference type="ChEBI" id="CHEBI:18420"/>
    </cofactor>
    <text evidence="14 15">Manganese or magnesium. Binds 1 divalent metal ion per monomer in the absence of substrate. May bind a second metal ion after substrate binding.</text>
</comment>
<comment type="similarity">
    <text evidence="5 14 16">Belongs to the RNase HII family.</text>
</comment>
<dbReference type="GO" id="GO:0005737">
    <property type="term" value="C:cytoplasm"/>
    <property type="evidence" value="ECO:0007669"/>
    <property type="project" value="UniProtKB-SubCell"/>
</dbReference>
<evidence type="ECO:0000256" key="10">
    <source>
        <dbReference type="ARBA" id="ARBA00022723"/>
    </source>
</evidence>
<dbReference type="PANTHER" id="PTHR10954:SF18">
    <property type="entry name" value="RIBONUCLEASE HII"/>
    <property type="match status" value="1"/>
</dbReference>
<proteinExistence type="inferred from homology"/>
<feature type="binding site" evidence="14 15">
    <location>
        <position position="52"/>
    </location>
    <ligand>
        <name>a divalent metal cation</name>
        <dbReference type="ChEBI" id="CHEBI:60240"/>
    </ligand>
</feature>
<evidence type="ECO:0000256" key="5">
    <source>
        <dbReference type="ARBA" id="ARBA00007383"/>
    </source>
</evidence>